<dbReference type="EMBL" id="JPMD01000014">
    <property type="protein sequence ID" value="KEZ87248.1"/>
    <property type="molecule type" value="Genomic_DNA"/>
</dbReference>
<proteinExistence type="predicted"/>
<evidence type="ECO:0000313" key="1">
    <source>
        <dbReference type="EMBL" id="KEZ87248.1"/>
    </source>
</evidence>
<name>A0A084JE64_9CLOT</name>
<comment type="caution">
    <text evidence="1">The sequence shown here is derived from an EMBL/GenBank/DDBJ whole genome shotgun (WGS) entry which is preliminary data.</text>
</comment>
<accession>A0A084JE64</accession>
<dbReference type="Gene3D" id="3.40.630.30">
    <property type="match status" value="1"/>
</dbReference>
<protein>
    <recommendedName>
        <fullName evidence="3">N-acetyltransferase domain-containing protein</fullName>
    </recommendedName>
</protein>
<keyword evidence="2" id="KW-1185">Reference proteome</keyword>
<evidence type="ECO:0000313" key="2">
    <source>
        <dbReference type="Proteomes" id="UP000028542"/>
    </source>
</evidence>
<gene>
    <name evidence="1" type="ORF">IO99_06620</name>
</gene>
<dbReference type="InterPro" id="IPR016181">
    <property type="entry name" value="Acyl_CoA_acyltransferase"/>
</dbReference>
<sequence>MCIIFSVTTVSDVEFIRSLFTNEEYELYFAENNTSEDEWKERFELLSRKENYIIFDIETGNKVGWIMYQIHENECYLDLIVLKYGLIGKHNMKSS</sequence>
<organism evidence="1 2">
    <name type="scientific">Clostridium sulfidigenes</name>
    <dbReference type="NCBI Taxonomy" id="318464"/>
    <lineage>
        <taxon>Bacteria</taxon>
        <taxon>Bacillati</taxon>
        <taxon>Bacillota</taxon>
        <taxon>Clostridia</taxon>
        <taxon>Eubacteriales</taxon>
        <taxon>Clostridiaceae</taxon>
        <taxon>Clostridium</taxon>
    </lineage>
</organism>
<reference evidence="1 2" key="1">
    <citation type="submission" date="2014-07" db="EMBL/GenBank/DDBJ databases">
        <title>Draft genome of Clostridium sulfidigenes 113A isolated from sediments associated with methane hydrate from Krishna Godavari basin.</title>
        <authorList>
            <person name="Honkalas V.S."/>
            <person name="Dabir A.P."/>
            <person name="Arora P."/>
            <person name="Dhakephalkar P.K."/>
        </authorList>
    </citation>
    <scope>NUCLEOTIDE SEQUENCE [LARGE SCALE GENOMIC DNA]</scope>
    <source>
        <strain evidence="1 2">113A</strain>
    </source>
</reference>
<dbReference type="Proteomes" id="UP000028542">
    <property type="component" value="Unassembled WGS sequence"/>
</dbReference>
<dbReference type="eggNOG" id="ENOG50322RE">
    <property type="taxonomic scope" value="Bacteria"/>
</dbReference>
<dbReference type="AlphaFoldDB" id="A0A084JE64"/>
<dbReference type="SUPFAM" id="SSF55729">
    <property type="entry name" value="Acyl-CoA N-acyltransferases (Nat)"/>
    <property type="match status" value="1"/>
</dbReference>
<evidence type="ECO:0008006" key="3">
    <source>
        <dbReference type="Google" id="ProtNLM"/>
    </source>
</evidence>